<evidence type="ECO:0000313" key="1">
    <source>
        <dbReference type="EMBL" id="JAD49400.1"/>
    </source>
</evidence>
<reference evidence="1" key="2">
    <citation type="journal article" date="2015" name="Data Brief">
        <title>Shoot transcriptome of the giant reed, Arundo donax.</title>
        <authorList>
            <person name="Barrero R.A."/>
            <person name="Guerrero F.D."/>
            <person name="Moolhuijzen P."/>
            <person name="Goolsby J.A."/>
            <person name="Tidwell J."/>
            <person name="Bellgard S.E."/>
            <person name="Bellgard M.I."/>
        </authorList>
    </citation>
    <scope>NUCLEOTIDE SEQUENCE</scope>
    <source>
        <tissue evidence="1">Shoot tissue taken approximately 20 cm above the soil surface</tissue>
    </source>
</reference>
<organism evidence="1">
    <name type="scientific">Arundo donax</name>
    <name type="common">Giant reed</name>
    <name type="synonym">Donax arundinaceus</name>
    <dbReference type="NCBI Taxonomy" id="35708"/>
    <lineage>
        <taxon>Eukaryota</taxon>
        <taxon>Viridiplantae</taxon>
        <taxon>Streptophyta</taxon>
        <taxon>Embryophyta</taxon>
        <taxon>Tracheophyta</taxon>
        <taxon>Spermatophyta</taxon>
        <taxon>Magnoliopsida</taxon>
        <taxon>Liliopsida</taxon>
        <taxon>Poales</taxon>
        <taxon>Poaceae</taxon>
        <taxon>PACMAD clade</taxon>
        <taxon>Arundinoideae</taxon>
        <taxon>Arundineae</taxon>
        <taxon>Arundo</taxon>
    </lineage>
</organism>
<dbReference type="EMBL" id="GBRH01248495">
    <property type="protein sequence ID" value="JAD49400.1"/>
    <property type="molecule type" value="Transcribed_RNA"/>
</dbReference>
<sequence length="22" mass="2572">MSFGGFLRRLYFFAISSSICRI</sequence>
<reference evidence="1" key="1">
    <citation type="submission" date="2014-09" db="EMBL/GenBank/DDBJ databases">
        <authorList>
            <person name="Magalhaes I.L.F."/>
            <person name="Oliveira U."/>
            <person name="Santos F.R."/>
            <person name="Vidigal T.H.D.A."/>
            <person name="Brescovit A.D."/>
            <person name="Santos A.J."/>
        </authorList>
    </citation>
    <scope>NUCLEOTIDE SEQUENCE</scope>
    <source>
        <tissue evidence="1">Shoot tissue taken approximately 20 cm above the soil surface</tissue>
    </source>
</reference>
<accession>A0A0A9AKB4</accession>
<proteinExistence type="predicted"/>
<dbReference type="AlphaFoldDB" id="A0A0A9AKB4"/>
<protein>
    <submittedName>
        <fullName evidence="1">Uncharacterized protein</fullName>
    </submittedName>
</protein>
<name>A0A0A9AKB4_ARUDO</name>